<evidence type="ECO:0000313" key="2">
    <source>
        <dbReference type="EMBL" id="PZO51984.1"/>
    </source>
</evidence>
<dbReference type="SUPFAM" id="SSF55729">
    <property type="entry name" value="Acyl-CoA N-acyltransferases (Nat)"/>
    <property type="match status" value="1"/>
</dbReference>
<name>A0A2W4X3Z4_9CYAN</name>
<dbReference type="Proteomes" id="UP000249794">
    <property type="component" value="Unassembled WGS sequence"/>
</dbReference>
<evidence type="ECO:0000313" key="3">
    <source>
        <dbReference type="Proteomes" id="UP000249794"/>
    </source>
</evidence>
<dbReference type="PROSITE" id="PS51186">
    <property type="entry name" value="GNAT"/>
    <property type="match status" value="1"/>
</dbReference>
<accession>A0A2W4X3Z4</accession>
<reference evidence="2 3" key="2">
    <citation type="submission" date="2018-06" db="EMBL/GenBank/DDBJ databases">
        <title>Metagenomic assembly of (sub)arctic Cyanobacteria and their associated microbiome from non-axenic cultures.</title>
        <authorList>
            <person name="Baurain D."/>
        </authorList>
    </citation>
    <scope>NUCLEOTIDE SEQUENCE [LARGE SCALE GENOMIC DNA]</scope>
    <source>
        <strain evidence="2">ULC027bin1</strain>
    </source>
</reference>
<gene>
    <name evidence="2" type="ORF">DCF15_14320</name>
</gene>
<protein>
    <submittedName>
        <fullName evidence="2">GNAT family N-acetyltransferase</fullName>
    </submittedName>
</protein>
<dbReference type="Gene3D" id="3.40.630.30">
    <property type="match status" value="1"/>
</dbReference>
<dbReference type="EMBL" id="QBMP01000157">
    <property type="protein sequence ID" value="PZO51984.1"/>
    <property type="molecule type" value="Genomic_DNA"/>
</dbReference>
<reference evidence="3" key="1">
    <citation type="submission" date="2018-04" db="EMBL/GenBank/DDBJ databases">
        <authorList>
            <person name="Cornet L."/>
        </authorList>
    </citation>
    <scope>NUCLEOTIDE SEQUENCE [LARGE SCALE GENOMIC DNA]</scope>
</reference>
<comment type="caution">
    <text evidence="2">The sequence shown here is derived from an EMBL/GenBank/DDBJ whole genome shotgun (WGS) entry which is preliminary data.</text>
</comment>
<dbReference type="GO" id="GO:0016747">
    <property type="term" value="F:acyltransferase activity, transferring groups other than amino-acyl groups"/>
    <property type="evidence" value="ECO:0007669"/>
    <property type="project" value="InterPro"/>
</dbReference>
<feature type="domain" description="N-acetyltransferase" evidence="1">
    <location>
        <begin position="25"/>
        <end position="180"/>
    </location>
</feature>
<proteinExistence type="predicted"/>
<dbReference type="CDD" id="cd04301">
    <property type="entry name" value="NAT_SF"/>
    <property type="match status" value="1"/>
</dbReference>
<evidence type="ECO:0000259" key="1">
    <source>
        <dbReference type="PROSITE" id="PS51186"/>
    </source>
</evidence>
<organism evidence="2 3">
    <name type="scientific">Phormidesmis priestleyi</name>
    <dbReference type="NCBI Taxonomy" id="268141"/>
    <lineage>
        <taxon>Bacteria</taxon>
        <taxon>Bacillati</taxon>
        <taxon>Cyanobacteriota</taxon>
        <taxon>Cyanophyceae</taxon>
        <taxon>Leptolyngbyales</taxon>
        <taxon>Leptolyngbyaceae</taxon>
        <taxon>Phormidesmis</taxon>
    </lineage>
</organism>
<dbReference type="InterPro" id="IPR016181">
    <property type="entry name" value="Acyl_CoA_acyltransferase"/>
</dbReference>
<dbReference type="InterPro" id="IPR000182">
    <property type="entry name" value="GNAT_dom"/>
</dbReference>
<dbReference type="AlphaFoldDB" id="A0A2W4X3Z4"/>
<keyword evidence="2" id="KW-0808">Transferase</keyword>
<dbReference type="Pfam" id="PF00583">
    <property type="entry name" value="Acetyltransf_1"/>
    <property type="match status" value="1"/>
</dbReference>
<sequence>METPYSVRNEVATIRLEHTYTFKSLEVHEGSQLRDFLYLAVYVPPGCLPPDRAIIDAPLMTCYTQNWGKPDDFAMVAQTQQSQPPVGIAWIRQMTHACPGYGFIDEMTPSLAISVLPSLRGQGIGTKLLTELLSQAPSDRIGLSVQNSNQAKRLYERMGFSTIRESVDESIMVWTRLPPV</sequence>